<evidence type="ECO:0000313" key="3">
    <source>
        <dbReference type="Proteomes" id="UP000762676"/>
    </source>
</evidence>
<dbReference type="EMBL" id="BMAT01012352">
    <property type="protein sequence ID" value="GFR90435.1"/>
    <property type="molecule type" value="Genomic_DNA"/>
</dbReference>
<protein>
    <submittedName>
        <fullName evidence="2">Uncharacterized protein</fullName>
    </submittedName>
</protein>
<feature type="region of interest" description="Disordered" evidence="1">
    <location>
        <begin position="32"/>
        <end position="96"/>
    </location>
</feature>
<evidence type="ECO:0000256" key="1">
    <source>
        <dbReference type="SAM" id="MobiDB-lite"/>
    </source>
</evidence>
<reference evidence="2 3" key="1">
    <citation type="journal article" date="2021" name="Elife">
        <title>Chloroplast acquisition without the gene transfer in kleptoplastic sea slugs, Plakobranchus ocellatus.</title>
        <authorList>
            <person name="Maeda T."/>
            <person name="Takahashi S."/>
            <person name="Yoshida T."/>
            <person name="Shimamura S."/>
            <person name="Takaki Y."/>
            <person name="Nagai Y."/>
            <person name="Toyoda A."/>
            <person name="Suzuki Y."/>
            <person name="Arimoto A."/>
            <person name="Ishii H."/>
            <person name="Satoh N."/>
            <person name="Nishiyama T."/>
            <person name="Hasebe M."/>
            <person name="Maruyama T."/>
            <person name="Minagawa J."/>
            <person name="Obokata J."/>
            <person name="Shigenobu S."/>
        </authorList>
    </citation>
    <scope>NUCLEOTIDE SEQUENCE [LARGE SCALE GENOMIC DNA]</scope>
</reference>
<dbReference type="AlphaFoldDB" id="A0AAV4H0S8"/>
<comment type="caution">
    <text evidence="2">The sequence shown here is derived from an EMBL/GenBank/DDBJ whole genome shotgun (WGS) entry which is preliminary data.</text>
</comment>
<proteinExistence type="predicted"/>
<keyword evidence="3" id="KW-1185">Reference proteome</keyword>
<sequence length="235" mass="26446">MSIRDLDLVDLFIDYIGPYVSPNLRRLAEWKERRKQDKRRKMRSRQQPELEEGSSSTRRHGGAQDLVARYKEERGPAVQRRSVRLNGGPTPSESTRDMAALHNACNGHSRVRGLAGSARGTSKRRAPGGGTPAKMTERKAEKRRRVASLESGAADRGASKRRRLNEGASSSTSQRGRLRTPSEKTGRKAEKRRRVPSPENAAPERKLTRKRMLNGEASSSENQRGRPRTSRKKQQ</sequence>
<feature type="compositionally biased region" description="Basic residues" evidence="1">
    <location>
        <begin position="225"/>
        <end position="235"/>
    </location>
</feature>
<organism evidence="2 3">
    <name type="scientific">Elysia marginata</name>
    <dbReference type="NCBI Taxonomy" id="1093978"/>
    <lineage>
        <taxon>Eukaryota</taxon>
        <taxon>Metazoa</taxon>
        <taxon>Spiralia</taxon>
        <taxon>Lophotrochozoa</taxon>
        <taxon>Mollusca</taxon>
        <taxon>Gastropoda</taxon>
        <taxon>Heterobranchia</taxon>
        <taxon>Euthyneura</taxon>
        <taxon>Panpulmonata</taxon>
        <taxon>Sacoglossa</taxon>
        <taxon>Placobranchoidea</taxon>
        <taxon>Plakobranchidae</taxon>
        <taxon>Elysia</taxon>
    </lineage>
</organism>
<evidence type="ECO:0000313" key="2">
    <source>
        <dbReference type="EMBL" id="GFR90435.1"/>
    </source>
</evidence>
<accession>A0AAV4H0S8</accession>
<name>A0AAV4H0S8_9GAST</name>
<dbReference type="Proteomes" id="UP000762676">
    <property type="component" value="Unassembled WGS sequence"/>
</dbReference>
<feature type="region of interest" description="Disordered" evidence="1">
    <location>
        <begin position="109"/>
        <end position="235"/>
    </location>
</feature>
<gene>
    <name evidence="2" type="ORF">ElyMa_006149500</name>
</gene>